<dbReference type="PANTHER" id="PTHR42928:SF5">
    <property type="entry name" value="BLR1237 PROTEIN"/>
    <property type="match status" value="1"/>
</dbReference>
<comment type="similarity">
    <text evidence="1">Belongs to the UPF0065 (bug) family.</text>
</comment>
<dbReference type="AlphaFoldDB" id="A0A1B1UTH1"/>
<keyword evidence="2" id="KW-0732">Signal</keyword>
<sequence>MRCCIAAAALSLACVAPSIAAAQAYPNRPIRLLHGFAAGGAADTMARIVSDGLSKRLGQPVVVEAKPGAGGNLAADAIAKSAPDGYTIGLVTGAHAISGALYKQLAYSPIDSFDMLSTMVYYALVIAVRADHQAKTLPDLIAMAKAKPDALSYGSVGFGSTHHLAGELLNVTAGTKMVHVPYRGDSLTVTSLLAGDVPVIVGTTVLLAGQIESGAIRGLAVTSPARTKLLPNVPSVQEAGIAGFDVRTWAGLVAPKGTPPDIVKRLHAEIQSMLAAPATKAALETATGGEVRDSTPEQMRALITSEIGKWSKVINDAGIPRI</sequence>
<dbReference type="Gene3D" id="3.40.190.150">
    <property type="entry name" value="Bordetella uptake gene, domain 1"/>
    <property type="match status" value="1"/>
</dbReference>
<dbReference type="SUPFAM" id="SSF53850">
    <property type="entry name" value="Periplasmic binding protein-like II"/>
    <property type="match status" value="1"/>
</dbReference>
<dbReference type="EMBL" id="CP016428">
    <property type="protein sequence ID" value="ANW06041.1"/>
    <property type="molecule type" value="Genomic_DNA"/>
</dbReference>
<feature type="chain" id="PRO_5008530966" evidence="2">
    <location>
        <begin position="21"/>
        <end position="322"/>
    </location>
</feature>
<gene>
    <name evidence="3" type="ORF">LMTR13_32610</name>
</gene>
<protein>
    <submittedName>
        <fullName evidence="3">MFS transporter</fullName>
    </submittedName>
</protein>
<accession>A0A1B1UTH1</accession>
<dbReference type="Gene3D" id="3.40.190.10">
    <property type="entry name" value="Periplasmic binding protein-like II"/>
    <property type="match status" value="1"/>
</dbReference>
<evidence type="ECO:0000256" key="2">
    <source>
        <dbReference type="SAM" id="SignalP"/>
    </source>
</evidence>
<dbReference type="STRING" id="1274631.LMTR13_32610"/>
<feature type="signal peptide" evidence="2">
    <location>
        <begin position="1"/>
        <end position="20"/>
    </location>
</feature>
<evidence type="ECO:0000313" key="3">
    <source>
        <dbReference type="EMBL" id="ANW06041.1"/>
    </source>
</evidence>
<keyword evidence="4" id="KW-1185">Reference proteome</keyword>
<dbReference type="PANTHER" id="PTHR42928">
    <property type="entry name" value="TRICARBOXYLATE-BINDING PROTEIN"/>
    <property type="match status" value="1"/>
</dbReference>
<dbReference type="CDD" id="cd13578">
    <property type="entry name" value="PBP2_Bug27"/>
    <property type="match status" value="1"/>
</dbReference>
<dbReference type="Proteomes" id="UP000092839">
    <property type="component" value="Chromosome"/>
</dbReference>
<proteinExistence type="inferred from homology"/>
<reference evidence="3 4" key="1">
    <citation type="submission" date="2016-07" db="EMBL/GenBank/DDBJ databases">
        <title>Complete genome sequence of Bradyrhizobium icense LMTR 13T, a potential inoculant strain isolated from lima bean (Phaseolus lunatus) in Peru.</title>
        <authorList>
            <person name="Ormeno-Orrillo E."/>
            <person name="Duran D."/>
            <person name="Rogel M.A."/>
            <person name="Rey L."/>
            <person name="Imperial J."/>
            <person name="Ruiz-Argueso T."/>
            <person name="Martinez-Romero E."/>
        </authorList>
    </citation>
    <scope>NUCLEOTIDE SEQUENCE [LARGE SCALE GENOMIC DNA]</scope>
    <source>
        <strain evidence="3 4">LMTR 13</strain>
    </source>
</reference>
<evidence type="ECO:0000256" key="1">
    <source>
        <dbReference type="ARBA" id="ARBA00006987"/>
    </source>
</evidence>
<name>A0A1B1UTH1_9BRAD</name>
<dbReference type="Pfam" id="PF03401">
    <property type="entry name" value="TctC"/>
    <property type="match status" value="1"/>
</dbReference>
<dbReference type="InterPro" id="IPR005064">
    <property type="entry name" value="BUG"/>
</dbReference>
<evidence type="ECO:0000313" key="4">
    <source>
        <dbReference type="Proteomes" id="UP000092839"/>
    </source>
</evidence>
<dbReference type="KEGG" id="bic:LMTR13_32610"/>
<dbReference type="InterPro" id="IPR042100">
    <property type="entry name" value="Bug_dom1"/>
</dbReference>
<organism evidence="3 4">
    <name type="scientific">Bradyrhizobium icense</name>
    <dbReference type="NCBI Taxonomy" id="1274631"/>
    <lineage>
        <taxon>Bacteria</taxon>
        <taxon>Pseudomonadati</taxon>
        <taxon>Pseudomonadota</taxon>
        <taxon>Alphaproteobacteria</taxon>
        <taxon>Hyphomicrobiales</taxon>
        <taxon>Nitrobacteraceae</taxon>
        <taxon>Bradyrhizobium</taxon>
    </lineage>
</organism>
<dbReference type="PIRSF" id="PIRSF017082">
    <property type="entry name" value="YflP"/>
    <property type="match status" value="1"/>
</dbReference>